<evidence type="ECO:0008006" key="3">
    <source>
        <dbReference type="Google" id="ProtNLM"/>
    </source>
</evidence>
<proteinExistence type="predicted"/>
<dbReference type="EMBL" id="JARKIB010000416">
    <property type="protein sequence ID" value="KAJ7710122.1"/>
    <property type="molecule type" value="Genomic_DNA"/>
</dbReference>
<comment type="caution">
    <text evidence="1">The sequence shown here is derived from an EMBL/GenBank/DDBJ whole genome shotgun (WGS) entry which is preliminary data.</text>
</comment>
<dbReference type="AlphaFoldDB" id="A0AAD7MC18"/>
<accession>A0AAD7MC18</accession>
<organism evidence="1 2">
    <name type="scientific">Mycena metata</name>
    <dbReference type="NCBI Taxonomy" id="1033252"/>
    <lineage>
        <taxon>Eukaryota</taxon>
        <taxon>Fungi</taxon>
        <taxon>Dikarya</taxon>
        <taxon>Basidiomycota</taxon>
        <taxon>Agaricomycotina</taxon>
        <taxon>Agaricomycetes</taxon>
        <taxon>Agaricomycetidae</taxon>
        <taxon>Agaricales</taxon>
        <taxon>Marasmiineae</taxon>
        <taxon>Mycenaceae</taxon>
        <taxon>Mycena</taxon>
    </lineage>
</organism>
<reference evidence="1" key="1">
    <citation type="submission" date="2023-03" db="EMBL/GenBank/DDBJ databases">
        <title>Massive genome expansion in bonnet fungi (Mycena s.s.) driven by repeated elements and novel gene families across ecological guilds.</title>
        <authorList>
            <consortium name="Lawrence Berkeley National Laboratory"/>
            <person name="Harder C.B."/>
            <person name="Miyauchi S."/>
            <person name="Viragh M."/>
            <person name="Kuo A."/>
            <person name="Thoen E."/>
            <person name="Andreopoulos B."/>
            <person name="Lu D."/>
            <person name="Skrede I."/>
            <person name="Drula E."/>
            <person name="Henrissat B."/>
            <person name="Morin E."/>
            <person name="Kohler A."/>
            <person name="Barry K."/>
            <person name="LaButti K."/>
            <person name="Morin E."/>
            <person name="Salamov A."/>
            <person name="Lipzen A."/>
            <person name="Mereny Z."/>
            <person name="Hegedus B."/>
            <person name="Baldrian P."/>
            <person name="Stursova M."/>
            <person name="Weitz H."/>
            <person name="Taylor A."/>
            <person name="Grigoriev I.V."/>
            <person name="Nagy L.G."/>
            <person name="Martin F."/>
            <person name="Kauserud H."/>
        </authorList>
    </citation>
    <scope>NUCLEOTIDE SEQUENCE</scope>
    <source>
        <strain evidence="1">CBHHK182m</strain>
    </source>
</reference>
<evidence type="ECO:0000313" key="1">
    <source>
        <dbReference type="EMBL" id="KAJ7710122.1"/>
    </source>
</evidence>
<sequence length="619" mass="68636">MNDTFAQDPPFHQDPRNLLATVRQILDDANKAPDIAVNGENHQKALGALNCLDSILEDAITSHDVHMATQTNMLNDSDAELLRKHHVNMGARVTAIDQELDEINKKLTPLTLVDRTKEFAALDEEERVHERALKEIREKKRVLRELVTSPDPEKAERTVRELSSRKAHLERDRAAYNHIITLQAFQAAPIRRVPIDILTEIFAAAQADEPVMIGTGAGALVAQVCARWRTVAHAHPRLWSSFSFPLFGGHNTVDLLEVTLDRCRATGLTVVVDASAYVPGGLSGHPKMELLAAHAENIVSLRFRGNERSIDVMREVPPLQSFRNRLPRLELLGFSNVWSVMGDAFQVAPRLHTLELGASSDLIDSNSKFPVTQVRTLRFSVSTSGHHLAPFDKLASMVSVQSAQPPPLRIVQHRPTLGSLTTWRVELPLPKKSVANQWDPTPRPSPDTTNNFFARFRTPALQSLHIQHLTSAVGVTMLIDDSRCKLSTLVLEEPSALITADELLQILVSTPSLQTLAIVGGPTALLSDDFFKALTIWHHPLTDILVHLTEFRLKGTYEFTPGLLLDMLHSRTLTGSTVMRLKKIEIGLENQVVPADRARALAEIVDKVAIVDKDGIVVL</sequence>
<protein>
    <recommendedName>
        <fullName evidence="3">F-box domain-containing protein</fullName>
    </recommendedName>
</protein>
<gene>
    <name evidence="1" type="ORF">B0H16DRAFT_1630941</name>
</gene>
<evidence type="ECO:0000313" key="2">
    <source>
        <dbReference type="Proteomes" id="UP001215598"/>
    </source>
</evidence>
<keyword evidence="2" id="KW-1185">Reference proteome</keyword>
<dbReference type="Proteomes" id="UP001215598">
    <property type="component" value="Unassembled WGS sequence"/>
</dbReference>
<name>A0AAD7MC18_9AGAR</name>